<feature type="transmembrane region" description="Helical" evidence="2">
    <location>
        <begin position="123"/>
        <end position="142"/>
    </location>
</feature>
<feature type="transmembrane region" description="Helical" evidence="2">
    <location>
        <begin position="198"/>
        <end position="219"/>
    </location>
</feature>
<feature type="transmembrane region" description="Helical" evidence="2">
    <location>
        <begin position="51"/>
        <end position="72"/>
    </location>
</feature>
<protein>
    <recommendedName>
        <fullName evidence="3">DUF7703 domain-containing protein</fullName>
    </recommendedName>
</protein>
<feature type="transmembrane region" description="Helical" evidence="2">
    <location>
        <begin position="162"/>
        <end position="186"/>
    </location>
</feature>
<keyword evidence="5" id="KW-1185">Reference proteome</keyword>
<feature type="compositionally biased region" description="Basic and acidic residues" evidence="1">
    <location>
        <begin position="322"/>
        <end position="333"/>
    </location>
</feature>
<evidence type="ECO:0000256" key="2">
    <source>
        <dbReference type="SAM" id="Phobius"/>
    </source>
</evidence>
<proteinExistence type="predicted"/>
<reference evidence="4" key="2">
    <citation type="submission" date="2020-05" db="EMBL/GenBank/DDBJ databases">
        <authorList>
            <person name="Kim H.-S."/>
            <person name="Proctor R.H."/>
            <person name="Brown D.W."/>
        </authorList>
    </citation>
    <scope>NUCLEOTIDE SEQUENCE</scope>
    <source>
        <strain evidence="4">NRRL 22465</strain>
    </source>
</reference>
<dbReference type="PANTHER" id="PTHR37013:SF3">
    <property type="entry name" value="INTEGRAL MEMBRANE PROTEIN (AFU_ORTHOLOGUE AFUA_1G05950)"/>
    <property type="match status" value="1"/>
</dbReference>
<comment type="caution">
    <text evidence="4">The sequence shown here is derived from an EMBL/GenBank/DDBJ whole genome shotgun (WGS) entry which is preliminary data.</text>
</comment>
<feature type="region of interest" description="Disordered" evidence="1">
    <location>
        <begin position="277"/>
        <end position="334"/>
    </location>
</feature>
<dbReference type="Pfam" id="PF24802">
    <property type="entry name" value="DUF7703"/>
    <property type="match status" value="1"/>
</dbReference>
<dbReference type="PANTHER" id="PTHR37013">
    <property type="entry name" value="INTEGRAL MEMBRANE PROTEIN (AFU_ORTHOLOGUE AFUA_1G05950)-RELATED"/>
    <property type="match status" value="1"/>
</dbReference>
<feature type="transmembrane region" description="Helical" evidence="2">
    <location>
        <begin position="20"/>
        <end position="44"/>
    </location>
</feature>
<dbReference type="AlphaFoldDB" id="A0A8H4ULQ6"/>
<feature type="transmembrane region" description="Helical" evidence="2">
    <location>
        <begin position="78"/>
        <end position="103"/>
    </location>
</feature>
<dbReference type="OrthoDB" id="405906at2759"/>
<sequence length="352" mass="39524">MSSPSRPSSERPETSYDAKDVMVIACSTLGLYNSCELLALIFITFKRRAGLYFWSLLITTFGTIPYVLGWSLDYFDLILNYVGMVSNTIGWILLITGQSVVLYSRLHLVLDIRAILRGVRWMIILNGFVWHTTMIVLLYTIHSGTSRKKAFNSPLYNTFEKVQLTFFCIQEFIISGLYIWSIMDILRTSFGNKRRFMWHLVCSQIFIAAMDIALLVIIYKDDYLLEQGVKVVVYSVKLKLEFATLGKLVEFVQTRGDSNLSRLDSHLDISGLGELSGGKPRAVDTKSSSSNKPEAVDLRDIGSGSGTSILARGTGDEAMSATERETDGFHSEGDELTLGQLYGDALRQTYSR</sequence>
<dbReference type="EMBL" id="JABEYC010000333">
    <property type="protein sequence ID" value="KAF4978870.1"/>
    <property type="molecule type" value="Genomic_DNA"/>
</dbReference>
<dbReference type="InterPro" id="IPR056120">
    <property type="entry name" value="DUF7703"/>
</dbReference>
<reference evidence="4" key="1">
    <citation type="journal article" date="2020" name="BMC Genomics">
        <title>Correction to: Identification and distribution of gene clusters required for synthesis of sphingolipid metabolism inhibitors in diverse species of the filamentous fungus Fusarium.</title>
        <authorList>
            <person name="Kim H.S."/>
            <person name="Lohmar J.M."/>
            <person name="Busman M."/>
            <person name="Brown D.W."/>
            <person name="Naumann T.A."/>
            <person name="Divon H.H."/>
            <person name="Lysoe E."/>
            <person name="Uhlig S."/>
            <person name="Proctor R.H."/>
        </authorList>
    </citation>
    <scope>NUCLEOTIDE SEQUENCE</scope>
    <source>
        <strain evidence="4">NRRL 22465</strain>
    </source>
</reference>
<keyword evidence="2" id="KW-1133">Transmembrane helix</keyword>
<feature type="domain" description="DUF7703" evidence="3">
    <location>
        <begin position="19"/>
        <end position="253"/>
    </location>
</feature>
<name>A0A8H4ULQ6_9HYPO</name>
<evidence type="ECO:0000259" key="3">
    <source>
        <dbReference type="Pfam" id="PF24802"/>
    </source>
</evidence>
<keyword evidence="2" id="KW-0812">Transmembrane</keyword>
<evidence type="ECO:0000313" key="5">
    <source>
        <dbReference type="Proteomes" id="UP000635477"/>
    </source>
</evidence>
<keyword evidence="2" id="KW-0472">Membrane</keyword>
<gene>
    <name evidence="4" type="ORF">FZEAL_4830</name>
</gene>
<evidence type="ECO:0000313" key="4">
    <source>
        <dbReference type="EMBL" id="KAF4978870.1"/>
    </source>
</evidence>
<dbReference type="Proteomes" id="UP000635477">
    <property type="component" value="Unassembled WGS sequence"/>
</dbReference>
<evidence type="ECO:0000256" key="1">
    <source>
        <dbReference type="SAM" id="MobiDB-lite"/>
    </source>
</evidence>
<accession>A0A8H4ULQ6</accession>
<organism evidence="4 5">
    <name type="scientific">Fusarium zealandicum</name>
    <dbReference type="NCBI Taxonomy" id="1053134"/>
    <lineage>
        <taxon>Eukaryota</taxon>
        <taxon>Fungi</taxon>
        <taxon>Dikarya</taxon>
        <taxon>Ascomycota</taxon>
        <taxon>Pezizomycotina</taxon>
        <taxon>Sordariomycetes</taxon>
        <taxon>Hypocreomycetidae</taxon>
        <taxon>Hypocreales</taxon>
        <taxon>Nectriaceae</taxon>
        <taxon>Fusarium</taxon>
        <taxon>Fusarium staphyleae species complex</taxon>
    </lineage>
</organism>